<protein>
    <submittedName>
        <fullName evidence="1">Uncharacterized protein</fullName>
    </submittedName>
</protein>
<reference evidence="1 2" key="2">
    <citation type="journal article" date="2009" name="PLoS ONE">
        <title>An integrated genetic and cytogenetic map of the cucumber genome.</title>
        <authorList>
            <person name="Ren Y."/>
            <person name="Zhang Z."/>
            <person name="Liu J."/>
            <person name="Staub J.E."/>
            <person name="Han Y."/>
            <person name="Cheng Z."/>
            <person name="Li X."/>
            <person name="Lu J."/>
            <person name="Miao H."/>
            <person name="Kang H."/>
            <person name="Xie B."/>
            <person name="Gu X."/>
            <person name="Wang X."/>
            <person name="Du Y."/>
            <person name="Jin W."/>
            <person name="Huang S."/>
        </authorList>
    </citation>
    <scope>NUCLEOTIDE SEQUENCE [LARGE SCALE GENOMIC DNA]</scope>
    <source>
        <strain evidence="2">cv. 9930</strain>
    </source>
</reference>
<proteinExistence type="predicted"/>
<dbReference type="Gramene" id="KGN52217">
    <property type="protein sequence ID" value="KGN52217"/>
    <property type="gene ID" value="Csa_5G616370"/>
</dbReference>
<evidence type="ECO:0000313" key="1">
    <source>
        <dbReference type="EMBL" id="KGN52217.1"/>
    </source>
</evidence>
<keyword evidence="2" id="KW-1185">Reference proteome</keyword>
<reference evidence="1 2" key="1">
    <citation type="journal article" date="2009" name="Nat. Genet.">
        <title>The genome of the cucumber, Cucumis sativus L.</title>
        <authorList>
            <person name="Huang S."/>
            <person name="Li R."/>
            <person name="Zhang Z."/>
            <person name="Li L."/>
            <person name="Gu X."/>
            <person name="Fan W."/>
            <person name="Lucas W.J."/>
            <person name="Wang X."/>
            <person name="Xie B."/>
            <person name="Ni P."/>
            <person name="Ren Y."/>
            <person name="Zhu H."/>
            <person name="Li J."/>
            <person name="Lin K."/>
            <person name="Jin W."/>
            <person name="Fei Z."/>
            <person name="Li G."/>
            <person name="Staub J."/>
            <person name="Kilian A."/>
            <person name="van der Vossen E.A."/>
            <person name="Wu Y."/>
            <person name="Guo J."/>
            <person name="He J."/>
            <person name="Jia Z."/>
            <person name="Ren Y."/>
            <person name="Tian G."/>
            <person name="Lu Y."/>
            <person name="Ruan J."/>
            <person name="Qian W."/>
            <person name="Wang M."/>
            <person name="Huang Q."/>
            <person name="Li B."/>
            <person name="Xuan Z."/>
            <person name="Cao J."/>
            <person name="Asan"/>
            <person name="Wu Z."/>
            <person name="Zhang J."/>
            <person name="Cai Q."/>
            <person name="Bai Y."/>
            <person name="Zhao B."/>
            <person name="Han Y."/>
            <person name="Li Y."/>
            <person name="Li X."/>
            <person name="Wang S."/>
            <person name="Shi Q."/>
            <person name="Liu S."/>
            <person name="Cho W.K."/>
            <person name="Kim J.Y."/>
            <person name="Xu Y."/>
            <person name="Heller-Uszynska K."/>
            <person name="Miao H."/>
            <person name="Cheng Z."/>
            <person name="Zhang S."/>
            <person name="Wu J."/>
            <person name="Yang Y."/>
            <person name="Kang H."/>
            <person name="Li M."/>
            <person name="Liang H."/>
            <person name="Ren X."/>
            <person name="Shi Z."/>
            <person name="Wen M."/>
            <person name="Jian M."/>
            <person name="Yang H."/>
            <person name="Zhang G."/>
            <person name="Yang Z."/>
            <person name="Chen R."/>
            <person name="Liu S."/>
            <person name="Li J."/>
            <person name="Ma L."/>
            <person name="Liu H."/>
            <person name="Zhou Y."/>
            <person name="Zhao J."/>
            <person name="Fang X."/>
            <person name="Li G."/>
            <person name="Fang L."/>
            <person name="Li Y."/>
            <person name="Liu D."/>
            <person name="Zheng H."/>
            <person name="Zhang Y."/>
            <person name="Qin N."/>
            <person name="Li Z."/>
            <person name="Yang G."/>
            <person name="Yang S."/>
            <person name="Bolund L."/>
            <person name="Kristiansen K."/>
            <person name="Zheng H."/>
            <person name="Li S."/>
            <person name="Zhang X."/>
            <person name="Yang H."/>
            <person name="Wang J."/>
            <person name="Sun R."/>
            <person name="Zhang B."/>
            <person name="Jiang S."/>
            <person name="Wang J."/>
            <person name="Du Y."/>
            <person name="Li S."/>
        </authorList>
    </citation>
    <scope>NUCLEOTIDE SEQUENCE [LARGE SCALE GENOMIC DNA]</scope>
    <source>
        <strain evidence="2">cv. 9930</strain>
    </source>
</reference>
<gene>
    <name evidence="1" type="ORF">Csa_5G616370</name>
</gene>
<name>A0A0A0KUU8_CUCSA</name>
<evidence type="ECO:0000313" key="2">
    <source>
        <dbReference type="Proteomes" id="UP000029981"/>
    </source>
</evidence>
<reference evidence="1 2" key="4">
    <citation type="journal article" date="2011" name="BMC Genomics">
        <title>RNA-Seq improves annotation of protein-coding genes in the cucumber genome.</title>
        <authorList>
            <person name="Li Z."/>
            <person name="Zhang Z."/>
            <person name="Yan P."/>
            <person name="Huang S."/>
            <person name="Fei Z."/>
            <person name="Lin K."/>
        </authorList>
    </citation>
    <scope>NUCLEOTIDE SEQUENCE [LARGE SCALE GENOMIC DNA]</scope>
    <source>
        <strain evidence="2">cv. 9930</strain>
    </source>
</reference>
<dbReference type="EMBL" id="CM002926">
    <property type="protein sequence ID" value="KGN52217.1"/>
    <property type="molecule type" value="Genomic_DNA"/>
</dbReference>
<dbReference type="Proteomes" id="UP000029981">
    <property type="component" value="Chromosome 5"/>
</dbReference>
<reference evidence="1 2" key="3">
    <citation type="journal article" date="2010" name="BMC Genomics">
        <title>Transcriptome sequencing and comparative analysis of cucumber flowers with different sex types.</title>
        <authorList>
            <person name="Guo S."/>
            <person name="Zheng Y."/>
            <person name="Joung J.G."/>
            <person name="Liu S."/>
            <person name="Zhang Z."/>
            <person name="Crasta O.R."/>
            <person name="Sobral B.W."/>
            <person name="Xu Y."/>
            <person name="Huang S."/>
            <person name="Fei Z."/>
        </authorList>
    </citation>
    <scope>NUCLEOTIDE SEQUENCE [LARGE SCALE GENOMIC DNA]</scope>
    <source>
        <strain evidence="2">cv. 9930</strain>
    </source>
</reference>
<sequence>MSSPVFSLTSSVSHSPASLSPLVALVQSSSSPFFRSQIVFYSWVFNEYFVPAILICNFDTISRS</sequence>
<accession>A0A0A0KUU8</accession>
<organism evidence="1 2">
    <name type="scientific">Cucumis sativus</name>
    <name type="common">Cucumber</name>
    <dbReference type="NCBI Taxonomy" id="3659"/>
    <lineage>
        <taxon>Eukaryota</taxon>
        <taxon>Viridiplantae</taxon>
        <taxon>Streptophyta</taxon>
        <taxon>Embryophyta</taxon>
        <taxon>Tracheophyta</taxon>
        <taxon>Spermatophyta</taxon>
        <taxon>Magnoliopsida</taxon>
        <taxon>eudicotyledons</taxon>
        <taxon>Gunneridae</taxon>
        <taxon>Pentapetalae</taxon>
        <taxon>rosids</taxon>
        <taxon>fabids</taxon>
        <taxon>Cucurbitales</taxon>
        <taxon>Cucurbitaceae</taxon>
        <taxon>Benincaseae</taxon>
        <taxon>Cucumis</taxon>
    </lineage>
</organism>
<dbReference type="AlphaFoldDB" id="A0A0A0KUU8"/>